<keyword evidence="1" id="KW-0677">Repeat</keyword>
<evidence type="ECO:0000256" key="1">
    <source>
        <dbReference type="ARBA" id="ARBA00022737"/>
    </source>
</evidence>
<gene>
    <name evidence="3" type="ORF">NOO_LOCUS9927</name>
</gene>
<evidence type="ECO:0000313" key="4">
    <source>
        <dbReference type="Proteomes" id="UP000271087"/>
    </source>
</evidence>
<proteinExistence type="predicted"/>
<dbReference type="STRING" id="42157.A0A182EP70"/>
<dbReference type="SUPFAM" id="SSF48452">
    <property type="entry name" value="TPR-like"/>
    <property type="match status" value="1"/>
</dbReference>
<dbReference type="GO" id="GO:0003755">
    <property type="term" value="F:peptidyl-prolyl cis-trans isomerase activity"/>
    <property type="evidence" value="ECO:0007669"/>
    <property type="project" value="InterPro"/>
</dbReference>
<dbReference type="AlphaFoldDB" id="A0A182EP70"/>
<evidence type="ECO:0000313" key="5">
    <source>
        <dbReference type="WBParaSite" id="nOo.2.0.1.t09927-RA"/>
    </source>
</evidence>
<organism evidence="5">
    <name type="scientific">Onchocerca ochengi</name>
    <name type="common">Filarial nematode worm</name>
    <dbReference type="NCBI Taxonomy" id="42157"/>
    <lineage>
        <taxon>Eukaryota</taxon>
        <taxon>Metazoa</taxon>
        <taxon>Ecdysozoa</taxon>
        <taxon>Nematoda</taxon>
        <taxon>Chromadorea</taxon>
        <taxon>Rhabditida</taxon>
        <taxon>Spirurina</taxon>
        <taxon>Spiruromorpha</taxon>
        <taxon>Filarioidea</taxon>
        <taxon>Onchocercidae</taxon>
        <taxon>Onchocerca</taxon>
    </lineage>
</organism>
<accession>A0A182EP70</accession>
<dbReference type="InterPro" id="IPR039663">
    <property type="entry name" value="AIP/AIPL1/TTC9"/>
</dbReference>
<dbReference type="PANTHER" id="PTHR11242">
    <property type="entry name" value="ARYL HYDROCARBON RECEPTOR INTERACTING PROTEIN RELATED"/>
    <property type="match status" value="1"/>
</dbReference>
<dbReference type="Gene3D" id="1.25.40.10">
    <property type="entry name" value="Tetratricopeptide repeat domain"/>
    <property type="match status" value="1"/>
</dbReference>
<keyword evidence="4" id="KW-1185">Reference proteome</keyword>
<evidence type="ECO:0000313" key="3">
    <source>
        <dbReference type="EMBL" id="VDM93621.1"/>
    </source>
</evidence>
<sequence length="219" mass="25824">MLIDEISQFDIAASELYTYPSVSQKLRNISKDDMHPDNQSHHHSRCVSARDFTMEYEVLDELIKNPQPLRFIFHLLAVLQPEDYEPDSWQEALNRVDTLLLREKPGDPEWIDLDKQNIPLFLNLSLCYLNWKEYYEAIDAASEVLKRDKLNEKALYRRAKGRIAVWDLEKAEDDLKMLQQQYPGSANLVKIELKRIHSLRKEREASAKNTYKHMFKNAC</sequence>
<keyword evidence="2" id="KW-0802">TPR repeat</keyword>
<dbReference type="InterPro" id="IPR011990">
    <property type="entry name" value="TPR-like_helical_dom_sf"/>
</dbReference>
<dbReference type="Proteomes" id="UP000271087">
    <property type="component" value="Unassembled WGS sequence"/>
</dbReference>
<evidence type="ECO:0000256" key="2">
    <source>
        <dbReference type="ARBA" id="ARBA00022803"/>
    </source>
</evidence>
<protein>
    <submittedName>
        <fullName evidence="5">TPR_REGION domain-containing protein</fullName>
    </submittedName>
</protein>
<dbReference type="PANTHER" id="PTHR11242:SF0">
    <property type="entry name" value="TPR_REGION DOMAIN-CONTAINING PROTEIN"/>
    <property type="match status" value="1"/>
</dbReference>
<name>A0A182EP70_ONCOC</name>
<reference evidence="3 4" key="2">
    <citation type="submission" date="2018-08" db="EMBL/GenBank/DDBJ databases">
        <authorList>
            <person name="Laetsch R D."/>
            <person name="Stevens L."/>
            <person name="Kumar S."/>
            <person name="Blaxter L. M."/>
        </authorList>
    </citation>
    <scope>NUCLEOTIDE SEQUENCE [LARGE SCALE GENOMIC DNA]</scope>
</reference>
<dbReference type="OrthoDB" id="5829758at2759"/>
<dbReference type="WBParaSite" id="nOo.2.0.1.t09927-RA">
    <property type="protein sequence ID" value="nOo.2.0.1.t09927-RA"/>
    <property type="gene ID" value="nOo.2.0.1.g09927"/>
</dbReference>
<dbReference type="Gene3D" id="3.10.50.40">
    <property type="match status" value="1"/>
</dbReference>
<dbReference type="EMBL" id="UYRW01005223">
    <property type="protein sequence ID" value="VDM93621.1"/>
    <property type="molecule type" value="Genomic_DNA"/>
</dbReference>
<dbReference type="InterPro" id="IPR046357">
    <property type="entry name" value="PPIase_dom_sf"/>
</dbReference>
<reference evidence="5" key="1">
    <citation type="submission" date="2016-06" db="UniProtKB">
        <authorList>
            <consortium name="WormBaseParasite"/>
        </authorList>
    </citation>
    <scope>IDENTIFICATION</scope>
</reference>